<dbReference type="KEGG" id="osg:BST96_00090"/>
<feature type="region of interest" description="Disordered" evidence="1">
    <location>
        <begin position="37"/>
        <end position="56"/>
    </location>
</feature>
<keyword evidence="3" id="KW-1185">Reference proteome</keyword>
<dbReference type="SUPFAM" id="SSF46689">
    <property type="entry name" value="Homeodomain-like"/>
    <property type="match status" value="1"/>
</dbReference>
<proteinExistence type="predicted"/>
<evidence type="ECO:0000313" key="2">
    <source>
        <dbReference type="EMBL" id="ARN72651.1"/>
    </source>
</evidence>
<reference evidence="2 3" key="1">
    <citation type="submission" date="2016-11" db="EMBL/GenBank/DDBJ databases">
        <title>Trade-off between light-utilization and light-protection in marine flavobacteria.</title>
        <authorList>
            <person name="Kumagai Y."/>
        </authorList>
    </citation>
    <scope>NUCLEOTIDE SEQUENCE [LARGE SCALE GENOMIC DNA]</scope>
    <source>
        <strain evidence="2 3">NBRC 107125</strain>
    </source>
</reference>
<evidence type="ECO:0000256" key="1">
    <source>
        <dbReference type="SAM" id="MobiDB-lite"/>
    </source>
</evidence>
<dbReference type="InterPro" id="IPR009057">
    <property type="entry name" value="Homeodomain-like_sf"/>
</dbReference>
<evidence type="ECO:0008006" key="4">
    <source>
        <dbReference type="Google" id="ProtNLM"/>
    </source>
</evidence>
<dbReference type="Proteomes" id="UP000193450">
    <property type="component" value="Chromosome"/>
</dbReference>
<name>A0A1X9N5U8_9GAMM</name>
<organism evidence="2 3">
    <name type="scientific">Oceanicoccus sagamiensis</name>
    <dbReference type="NCBI Taxonomy" id="716816"/>
    <lineage>
        <taxon>Bacteria</taxon>
        <taxon>Pseudomonadati</taxon>
        <taxon>Pseudomonadota</taxon>
        <taxon>Gammaproteobacteria</taxon>
        <taxon>Cellvibrionales</taxon>
        <taxon>Spongiibacteraceae</taxon>
        <taxon>Oceanicoccus</taxon>
    </lineage>
</organism>
<protein>
    <recommendedName>
        <fullName evidence="4">Transposase</fullName>
    </recommendedName>
</protein>
<evidence type="ECO:0000313" key="3">
    <source>
        <dbReference type="Proteomes" id="UP000193450"/>
    </source>
</evidence>
<dbReference type="STRING" id="716816.BST96_00090"/>
<dbReference type="AlphaFoldDB" id="A0A1X9N5U8"/>
<dbReference type="OrthoDB" id="9810995at2"/>
<accession>A0A1X9N5U8</accession>
<sequence>MRLLRQGNKEVSQLALELGVASNKLYRWKDEIGQHGDNAFPGPGVRKRTTSTKGATQGLEAKVKRLREDNEILKKAAIYFARELE</sequence>
<dbReference type="EMBL" id="CP019343">
    <property type="protein sequence ID" value="ARN72651.1"/>
    <property type="molecule type" value="Genomic_DNA"/>
</dbReference>
<gene>
    <name evidence="2" type="ORF">BST96_00090</name>
</gene>